<dbReference type="PANTHER" id="PTHR43298:SF2">
    <property type="entry name" value="FMN_FAD EXPORTER YEEO-RELATED"/>
    <property type="match status" value="1"/>
</dbReference>
<dbReference type="AlphaFoldDB" id="A0A2Z4FK89"/>
<organism evidence="10 11">
    <name type="scientific">Bradymonas sediminis</name>
    <dbReference type="NCBI Taxonomy" id="1548548"/>
    <lineage>
        <taxon>Bacteria</taxon>
        <taxon>Deltaproteobacteria</taxon>
        <taxon>Bradymonadales</taxon>
        <taxon>Bradymonadaceae</taxon>
        <taxon>Bradymonas</taxon>
    </lineage>
</organism>
<evidence type="ECO:0000256" key="5">
    <source>
        <dbReference type="ARBA" id="ARBA00022692"/>
    </source>
</evidence>
<name>A0A2Z4FK89_9DELT</name>
<evidence type="ECO:0000313" key="10">
    <source>
        <dbReference type="EMBL" id="AWV89136.1"/>
    </source>
</evidence>
<dbReference type="InterPro" id="IPR050222">
    <property type="entry name" value="MATE_MdtK"/>
</dbReference>
<evidence type="ECO:0000256" key="6">
    <source>
        <dbReference type="ARBA" id="ARBA00022989"/>
    </source>
</evidence>
<keyword evidence="11" id="KW-1185">Reference proteome</keyword>
<protein>
    <recommendedName>
        <fullName evidence="9">Multidrug-efflux transporter</fullName>
    </recommendedName>
</protein>
<keyword evidence="5" id="KW-0812">Transmembrane</keyword>
<evidence type="ECO:0000256" key="4">
    <source>
        <dbReference type="ARBA" id="ARBA00022475"/>
    </source>
</evidence>
<proteinExistence type="predicted"/>
<dbReference type="NCBIfam" id="TIGR00797">
    <property type="entry name" value="matE"/>
    <property type="match status" value="1"/>
</dbReference>
<dbReference type="Proteomes" id="UP000249799">
    <property type="component" value="Chromosome"/>
</dbReference>
<evidence type="ECO:0000256" key="7">
    <source>
        <dbReference type="ARBA" id="ARBA00023065"/>
    </source>
</evidence>
<dbReference type="GO" id="GO:0015297">
    <property type="term" value="F:antiporter activity"/>
    <property type="evidence" value="ECO:0007669"/>
    <property type="project" value="UniProtKB-KW"/>
</dbReference>
<dbReference type="GO" id="GO:0042910">
    <property type="term" value="F:xenobiotic transmembrane transporter activity"/>
    <property type="evidence" value="ECO:0007669"/>
    <property type="project" value="InterPro"/>
</dbReference>
<keyword evidence="2" id="KW-0813">Transport</keyword>
<comment type="subcellular location">
    <subcellularLocation>
        <location evidence="1">Cell membrane</location>
        <topology evidence="1">Multi-pass membrane protein</topology>
    </subcellularLocation>
</comment>
<sequence length="505" mass="54277">MSAFGINIKRSRQIVALAAPIMIAMLTQTGVNVIDTVFVGNLDPSYSIPGQAALGFSLPIFWCIGGFLAAIGVGTQAMVARRAGENRPEQVGTVLANGVILAIVSSLLFTVIGWYTVPSLFAFLTSNESVLALGIPYAQIRILGIVGMVVTTTYKGMFDGLGRTRVHMYACLIMNAVNIGLNFIFVYGAGPVPAMYVTGAAISSVLATGVGLAIMIGWTFHGEFRGKFRAYRLSNFRPSLIWQLLKLSLPSGIAQIFVMLGVMMFLKIIALLDERAVMEALNHSTFYAGEVGQVAASVHNSITHSSNYAGRIFSVNWANPLLGSRPPIYSTAAKLIIDLLSIGFVTCIAFGQATATLVSKSMGKRDFDEAEAYGWDSVKLGMYFFGALGAIILIFPEALLGLLSNDPIVIEAAVPGMRIMASLEMFIAMALILMQALFGAGNTKFVMVAELVLHAVCLVPLAYLFSVVLDLGFIGVWLSATAYVVLLGVAMAWKFWEAKWKKIVV</sequence>
<dbReference type="EMBL" id="CP030032">
    <property type="protein sequence ID" value="AWV89136.1"/>
    <property type="molecule type" value="Genomic_DNA"/>
</dbReference>
<dbReference type="CDD" id="cd13133">
    <property type="entry name" value="MATE_like_7"/>
    <property type="match status" value="1"/>
</dbReference>
<dbReference type="OrthoDB" id="5484585at2"/>
<evidence type="ECO:0000256" key="2">
    <source>
        <dbReference type="ARBA" id="ARBA00022448"/>
    </source>
</evidence>
<reference evidence="10 11" key="1">
    <citation type="submission" date="2018-06" db="EMBL/GenBank/DDBJ databases">
        <title>Lujinxingia sediminis gen. nov. sp. nov., a new facultative anaerobic member of the class Deltaproteobacteria, and proposal of Lujinxingaceae fam. nov.</title>
        <authorList>
            <person name="Guo L.-Y."/>
            <person name="Li C.-M."/>
            <person name="Wang S."/>
            <person name="Du Z.-J."/>
        </authorList>
    </citation>
    <scope>NUCLEOTIDE SEQUENCE [LARGE SCALE GENOMIC DNA]</scope>
    <source>
        <strain evidence="10 11">FA350</strain>
    </source>
</reference>
<keyword evidence="4" id="KW-1003">Cell membrane</keyword>
<gene>
    <name evidence="10" type="ORF">DN745_07215</name>
</gene>
<dbReference type="PIRSF" id="PIRSF006603">
    <property type="entry name" value="DinF"/>
    <property type="match status" value="1"/>
</dbReference>
<dbReference type="InterPro" id="IPR048279">
    <property type="entry name" value="MdtK-like"/>
</dbReference>
<keyword evidence="8" id="KW-0472">Membrane</keyword>
<evidence type="ECO:0000256" key="1">
    <source>
        <dbReference type="ARBA" id="ARBA00004651"/>
    </source>
</evidence>
<evidence type="ECO:0000256" key="8">
    <source>
        <dbReference type="ARBA" id="ARBA00023136"/>
    </source>
</evidence>
<dbReference type="GO" id="GO:0006811">
    <property type="term" value="P:monoatomic ion transport"/>
    <property type="evidence" value="ECO:0007669"/>
    <property type="project" value="UniProtKB-KW"/>
</dbReference>
<evidence type="ECO:0000256" key="9">
    <source>
        <dbReference type="ARBA" id="ARBA00031636"/>
    </source>
</evidence>
<evidence type="ECO:0000313" key="11">
    <source>
        <dbReference type="Proteomes" id="UP000249799"/>
    </source>
</evidence>
<dbReference type="GO" id="GO:0005886">
    <property type="term" value="C:plasma membrane"/>
    <property type="evidence" value="ECO:0007669"/>
    <property type="project" value="UniProtKB-SubCell"/>
</dbReference>
<dbReference type="KEGG" id="bsed:DN745_07215"/>
<dbReference type="PANTHER" id="PTHR43298">
    <property type="entry name" value="MULTIDRUG RESISTANCE PROTEIN NORM-RELATED"/>
    <property type="match status" value="1"/>
</dbReference>
<evidence type="ECO:0000256" key="3">
    <source>
        <dbReference type="ARBA" id="ARBA00022449"/>
    </source>
</evidence>
<keyword evidence="6" id="KW-1133">Transmembrane helix</keyword>
<accession>A0A2Z4FK89</accession>
<dbReference type="Pfam" id="PF01554">
    <property type="entry name" value="MatE"/>
    <property type="match status" value="2"/>
</dbReference>
<dbReference type="InterPro" id="IPR002528">
    <property type="entry name" value="MATE_fam"/>
</dbReference>
<keyword evidence="7" id="KW-0406">Ion transport</keyword>
<keyword evidence="3" id="KW-0050">Antiport</keyword>